<dbReference type="PANTHER" id="PTHR31225">
    <property type="entry name" value="OS04G0344100 PROTEIN-RELATED"/>
    <property type="match status" value="1"/>
</dbReference>
<dbReference type="SFLD" id="SFLDG01019">
    <property type="entry name" value="Terpene_Cyclase_Like_1_C_Termi"/>
    <property type="match status" value="1"/>
</dbReference>
<dbReference type="Gene3D" id="1.10.600.10">
    <property type="entry name" value="Farnesyl Diphosphate Synthase"/>
    <property type="match status" value="1"/>
</dbReference>
<evidence type="ECO:0000256" key="8">
    <source>
        <dbReference type="ARBA" id="ARBA00023239"/>
    </source>
</evidence>
<dbReference type="InterPro" id="IPR008930">
    <property type="entry name" value="Terpenoid_cyclase/PrenylTrfase"/>
</dbReference>
<dbReference type="GO" id="GO:0010333">
    <property type="term" value="F:terpene synthase activity"/>
    <property type="evidence" value="ECO:0007669"/>
    <property type="project" value="InterPro"/>
</dbReference>
<dbReference type="FunFam" id="1.50.10.130:FF:000001">
    <property type="entry name" value="Isoprene synthase, chloroplastic"/>
    <property type="match status" value="1"/>
</dbReference>
<dbReference type="InterPro" id="IPR050148">
    <property type="entry name" value="Terpene_synthase-like"/>
</dbReference>
<gene>
    <name evidence="11" type="primary">CeDS</name>
</gene>
<feature type="domain" description="Terpene synthase N-terminal" evidence="9">
    <location>
        <begin position="29"/>
        <end position="197"/>
    </location>
</feature>
<comment type="cofactor">
    <cofactor evidence="1">
        <name>Mg(2+)</name>
        <dbReference type="ChEBI" id="CHEBI:18420"/>
    </cofactor>
</comment>
<proteinExistence type="evidence at transcript level"/>
<evidence type="ECO:0000256" key="3">
    <source>
        <dbReference type="ARBA" id="ARBA00004721"/>
    </source>
</evidence>
<accession>A0A482IC14</accession>
<comment type="pathway">
    <text evidence="3">Secondary metabolite biosynthesis; terpenoid biosynthesis.</text>
</comment>
<keyword evidence="6" id="KW-0479">Metal-binding</keyword>
<comment type="subcellular location">
    <subcellularLocation>
        <location evidence="2">Cytoplasm</location>
    </subcellularLocation>
</comment>
<dbReference type="CDD" id="cd00684">
    <property type="entry name" value="Terpene_cyclase_plant_C1"/>
    <property type="match status" value="1"/>
</dbReference>
<dbReference type="AlphaFoldDB" id="A0A482IC14"/>
<dbReference type="PANTHER" id="PTHR31225:SF253">
    <property type="entry name" value="SESQUITERPENE SYNTHASE 31"/>
    <property type="match status" value="1"/>
</dbReference>
<dbReference type="SUPFAM" id="SSF48576">
    <property type="entry name" value="Terpenoid synthases"/>
    <property type="match status" value="1"/>
</dbReference>
<keyword evidence="8" id="KW-0456">Lyase</keyword>
<evidence type="ECO:0000256" key="5">
    <source>
        <dbReference type="ARBA" id="ARBA00022490"/>
    </source>
</evidence>
<dbReference type="InterPro" id="IPR008949">
    <property type="entry name" value="Isoprenoid_synthase_dom_sf"/>
</dbReference>
<dbReference type="Gene3D" id="1.50.10.130">
    <property type="entry name" value="Terpene synthase, N-terminal domain"/>
    <property type="match status" value="1"/>
</dbReference>
<dbReference type="GO" id="GO:0051762">
    <property type="term" value="P:sesquiterpene biosynthetic process"/>
    <property type="evidence" value="ECO:0007669"/>
    <property type="project" value="UniProtKB-ARBA"/>
</dbReference>
<evidence type="ECO:0000256" key="7">
    <source>
        <dbReference type="ARBA" id="ARBA00022842"/>
    </source>
</evidence>
<organism evidence="11">
    <name type="scientific">Leucosceptrum canum</name>
    <name type="common">Hairy white-wand</name>
    <name type="synonym">Clerodendron leucosceptrum</name>
    <dbReference type="NCBI Taxonomy" id="694369"/>
    <lineage>
        <taxon>Eukaryota</taxon>
        <taxon>Viridiplantae</taxon>
        <taxon>Streptophyta</taxon>
        <taxon>Embryophyta</taxon>
        <taxon>Tracheophyta</taxon>
        <taxon>Spermatophyta</taxon>
        <taxon>Magnoliopsida</taxon>
        <taxon>eudicotyledons</taxon>
        <taxon>Gunneridae</taxon>
        <taxon>Pentapetalae</taxon>
        <taxon>asterids</taxon>
        <taxon>lamiids</taxon>
        <taxon>Lamiales</taxon>
        <taxon>Lamiaceae</taxon>
        <taxon>Lamioideae</taxon>
        <taxon>Pogostemoneae</taxon>
        <taxon>Leucosceptrum</taxon>
    </lineage>
</organism>
<comment type="similarity">
    <text evidence="4">Belongs to the terpene synthase family.</text>
</comment>
<dbReference type="InterPro" id="IPR044814">
    <property type="entry name" value="Terpene_cyclase_plant_C1"/>
</dbReference>
<feature type="domain" description="Terpene synthase metal-binding" evidence="10">
    <location>
        <begin position="255"/>
        <end position="491"/>
    </location>
</feature>
<dbReference type="Pfam" id="PF01397">
    <property type="entry name" value="Terpene_synth"/>
    <property type="match status" value="1"/>
</dbReference>
<evidence type="ECO:0000259" key="10">
    <source>
        <dbReference type="Pfam" id="PF03936"/>
    </source>
</evidence>
<dbReference type="Pfam" id="PF03936">
    <property type="entry name" value="Terpene_synth_C"/>
    <property type="match status" value="1"/>
</dbReference>
<dbReference type="SUPFAM" id="SSF48239">
    <property type="entry name" value="Terpenoid cyclases/Protein prenyltransferases"/>
    <property type="match status" value="1"/>
</dbReference>
<dbReference type="EMBL" id="MK431785">
    <property type="protein sequence ID" value="QBP05430.1"/>
    <property type="molecule type" value="mRNA"/>
</dbReference>
<keyword evidence="5" id="KW-0963">Cytoplasm</keyword>
<dbReference type="FunFam" id="1.10.600.10:FF:000007">
    <property type="entry name" value="Isoprene synthase, chloroplastic"/>
    <property type="match status" value="1"/>
</dbReference>
<keyword evidence="7" id="KW-0460">Magnesium</keyword>
<evidence type="ECO:0000256" key="4">
    <source>
        <dbReference type="ARBA" id="ARBA00006333"/>
    </source>
</evidence>
<protein>
    <submittedName>
        <fullName evidence="11">Cedrol synthase</fullName>
    </submittedName>
</protein>
<dbReference type="InterPro" id="IPR001906">
    <property type="entry name" value="Terpene_synth_N"/>
</dbReference>
<dbReference type="InterPro" id="IPR034741">
    <property type="entry name" value="Terpene_cyclase-like_1_C"/>
</dbReference>
<reference evidence="11" key="1">
    <citation type="journal article" date="2019" name="Phytochemistry">
        <title>Characterization of a sesquiterpene cyclase from the glandular trichomes of Leucosceptrum canum for sole production of cedrol in Escherichia coli and Nicotiana benthamiana.</title>
        <authorList>
            <person name="Luo F."/>
            <person name="Ling Y."/>
            <person name="Li D.S."/>
            <person name="Tang T."/>
            <person name="Liu Y.C."/>
            <person name="Liu Y."/>
            <person name="Li S.H."/>
        </authorList>
    </citation>
    <scope>NUCLEOTIDE SEQUENCE</scope>
</reference>
<evidence type="ECO:0000313" key="11">
    <source>
        <dbReference type="EMBL" id="QBP05430.1"/>
    </source>
</evidence>
<evidence type="ECO:0000256" key="2">
    <source>
        <dbReference type="ARBA" id="ARBA00004496"/>
    </source>
</evidence>
<dbReference type="GO" id="GO:0005737">
    <property type="term" value="C:cytoplasm"/>
    <property type="evidence" value="ECO:0007669"/>
    <property type="project" value="UniProtKB-SubCell"/>
</dbReference>
<evidence type="ECO:0000256" key="1">
    <source>
        <dbReference type="ARBA" id="ARBA00001946"/>
    </source>
</evidence>
<name>A0A482IC14_LEUCN</name>
<dbReference type="GO" id="GO:0000287">
    <property type="term" value="F:magnesium ion binding"/>
    <property type="evidence" value="ECO:0007669"/>
    <property type="project" value="InterPro"/>
</dbReference>
<dbReference type="SFLD" id="SFLDS00005">
    <property type="entry name" value="Isoprenoid_Synthase_Type_I"/>
    <property type="match status" value="1"/>
</dbReference>
<dbReference type="InterPro" id="IPR036965">
    <property type="entry name" value="Terpene_synth_N_sf"/>
</dbReference>
<evidence type="ECO:0000259" key="9">
    <source>
        <dbReference type="Pfam" id="PF01397"/>
    </source>
</evidence>
<sequence>MITASVVDGTLSCLRDVRPPVTIHPPCIWGDKLSTFSMDDQVQNKYAEGIEALKDEARSKLMGATSTKLMILVDSLERLGLAYHFETQIEEKLQEMYKEDDGGDHDLLATSLRFRLLRQHRYHVSCSVFDKFKDSDDKFKEALISDVEGLLSLYEAAYVQISGEGILQEALEFTTHHLTRVAPQLECPLKDKVNRALEHPLHRDVPIFHALIFIPIYATDESRDELLQRLATLNFNFLQNLYKKELCELSRWWNKFDLKSKLPYIRDSLVGSYLWAAAFHFEPQYSGVRMAVTKCLQIAVVMDDTYDNYATLGEAQLFTETLERWSMDEIDGLPDYMKTVYHFIMSTYEDYERDTTKEQMFAIPYFKEAVKQLGRAYNQELKWVMERQMPSFEEYVKNSEITSCVYVLFTALFPFLKSATKETIDWLLSEPQLAISTAMIGRFCDDLGSHERESKGGEMLTVLDCYMKQHGVSKQETVSKFAEIIEDAWKDLNAAWATTTSSPKEMVEQFLNYARMAGATYKNNGDAYTNPKYVFGPYIDALFVNPLVI</sequence>
<evidence type="ECO:0000256" key="6">
    <source>
        <dbReference type="ARBA" id="ARBA00022723"/>
    </source>
</evidence>
<dbReference type="InterPro" id="IPR005630">
    <property type="entry name" value="Terpene_synthase_metal-bd"/>
</dbReference>
<dbReference type="GO" id="GO:0016102">
    <property type="term" value="P:diterpenoid biosynthetic process"/>
    <property type="evidence" value="ECO:0007669"/>
    <property type="project" value="InterPro"/>
</dbReference>